<keyword evidence="3 6" id="KW-0812">Transmembrane</keyword>
<dbReference type="OrthoDB" id="9775268at2"/>
<name>A0A398CYD5_9BACT</name>
<keyword evidence="2" id="KW-1003">Cell membrane</keyword>
<evidence type="ECO:0000256" key="2">
    <source>
        <dbReference type="ARBA" id="ARBA00022475"/>
    </source>
</evidence>
<feature type="non-terminal residue" evidence="7">
    <location>
        <position position="203"/>
    </location>
</feature>
<evidence type="ECO:0000313" key="7">
    <source>
        <dbReference type="EMBL" id="RIE07250.1"/>
    </source>
</evidence>
<dbReference type="Gene3D" id="1.20.1250.20">
    <property type="entry name" value="MFS general substrate transporter like domains"/>
    <property type="match status" value="1"/>
</dbReference>
<dbReference type="PANTHER" id="PTHR23513">
    <property type="entry name" value="INTEGRAL MEMBRANE EFFLUX PROTEIN-RELATED"/>
    <property type="match status" value="1"/>
</dbReference>
<reference evidence="7 8" key="1">
    <citation type="submission" date="2018-09" db="EMBL/GenBank/DDBJ databases">
        <title>Discovery and Ecogenomic Context for Candidatus Cryosericales, a Global Caldiserica Order Active in Thawing Permafrost.</title>
        <authorList>
            <person name="Martinez M.A."/>
            <person name="Woodcroft B.J."/>
            <person name="Ignacio Espinoza J.C."/>
            <person name="Zayed A."/>
            <person name="Singleton C.M."/>
            <person name="Boyd J."/>
            <person name="Li Y.-F."/>
            <person name="Purvine S."/>
            <person name="Maughan H."/>
            <person name="Hodgkins S.B."/>
            <person name="Anderson D."/>
            <person name="Sederholm M."/>
            <person name="Temperton B."/>
            <person name="Saleska S.R."/>
            <person name="Tyson G.W."/>
            <person name="Rich V.I."/>
        </authorList>
    </citation>
    <scope>NUCLEOTIDE SEQUENCE [LARGE SCALE GENOMIC DNA]</scope>
    <source>
        <strain evidence="7 8">SMC5</strain>
    </source>
</reference>
<feature type="transmembrane region" description="Helical" evidence="6">
    <location>
        <begin position="157"/>
        <end position="176"/>
    </location>
</feature>
<dbReference type="Pfam" id="PF07690">
    <property type="entry name" value="MFS_1"/>
    <property type="match status" value="1"/>
</dbReference>
<feature type="transmembrane region" description="Helical" evidence="6">
    <location>
        <begin position="182"/>
        <end position="202"/>
    </location>
</feature>
<comment type="subcellular location">
    <subcellularLocation>
        <location evidence="1">Cell membrane</location>
        <topology evidence="1">Multi-pass membrane protein</topology>
    </subcellularLocation>
</comment>
<evidence type="ECO:0000256" key="4">
    <source>
        <dbReference type="ARBA" id="ARBA00022989"/>
    </source>
</evidence>
<protein>
    <submittedName>
        <fullName evidence="7">MFS transporter</fullName>
    </submittedName>
</protein>
<dbReference type="Proteomes" id="UP000266489">
    <property type="component" value="Unassembled WGS sequence"/>
</dbReference>
<evidence type="ECO:0000313" key="8">
    <source>
        <dbReference type="Proteomes" id="UP000266489"/>
    </source>
</evidence>
<feature type="transmembrane region" description="Helical" evidence="6">
    <location>
        <begin position="68"/>
        <end position="87"/>
    </location>
</feature>
<keyword evidence="5 6" id="KW-0472">Membrane</keyword>
<feature type="transmembrane region" description="Helical" evidence="6">
    <location>
        <begin position="42"/>
        <end position="61"/>
    </location>
</feature>
<dbReference type="PANTHER" id="PTHR23513:SF6">
    <property type="entry name" value="MAJOR FACILITATOR SUPERFAMILY ASSOCIATED DOMAIN-CONTAINING PROTEIN"/>
    <property type="match status" value="1"/>
</dbReference>
<dbReference type="InterPro" id="IPR036259">
    <property type="entry name" value="MFS_trans_sf"/>
</dbReference>
<dbReference type="EMBL" id="QXIU01000250">
    <property type="protein sequence ID" value="RIE07250.1"/>
    <property type="molecule type" value="Genomic_DNA"/>
</dbReference>
<dbReference type="GO" id="GO:0022857">
    <property type="term" value="F:transmembrane transporter activity"/>
    <property type="evidence" value="ECO:0007669"/>
    <property type="project" value="InterPro"/>
</dbReference>
<evidence type="ECO:0000256" key="1">
    <source>
        <dbReference type="ARBA" id="ARBA00004651"/>
    </source>
</evidence>
<dbReference type="RefSeq" id="WP_119120595.1">
    <property type="nucleotide sequence ID" value="NZ_QXIU01000250.1"/>
</dbReference>
<sequence length="203" mass="21222">MTGALSAAFQTFQWPAYSAAISMMVPKKQYQRASGMISMAESGSGIAAPILAGALAGVLGFQRLWVIFAIDLATFVVALGALIVVAIPNPPHVESDHPESLFSQSMFGFRYIWQHRPLFDLQMLFFASNLIASLCITILPALILARTGNNATALGSTQSAAAVGGVVGGVLLTAWGGPKRKVNGVLLGMVLTSLFGTLVIGLG</sequence>
<evidence type="ECO:0000256" key="3">
    <source>
        <dbReference type="ARBA" id="ARBA00022692"/>
    </source>
</evidence>
<gene>
    <name evidence="7" type="ORF">SMC5_10045</name>
</gene>
<evidence type="ECO:0000256" key="5">
    <source>
        <dbReference type="ARBA" id="ARBA00023136"/>
    </source>
</evidence>
<organism evidence="7 8">
    <name type="scientific">Candidatus Cryosericum odellii</name>
    <dbReference type="NCBI Taxonomy" id="2290917"/>
    <lineage>
        <taxon>Bacteria</taxon>
        <taxon>Pseudomonadati</taxon>
        <taxon>Caldisericota/Cryosericota group</taxon>
        <taxon>Candidatus Cryosericota</taxon>
        <taxon>Candidatus Cryosericia</taxon>
        <taxon>Candidatus Cryosericales</taxon>
        <taxon>Candidatus Cryosericaceae</taxon>
        <taxon>Candidatus Cryosericum</taxon>
    </lineage>
</organism>
<dbReference type="GO" id="GO:0005886">
    <property type="term" value="C:plasma membrane"/>
    <property type="evidence" value="ECO:0007669"/>
    <property type="project" value="UniProtKB-SubCell"/>
</dbReference>
<keyword evidence="4 6" id="KW-1133">Transmembrane helix</keyword>
<accession>A0A398CYD5</accession>
<dbReference type="InterPro" id="IPR011701">
    <property type="entry name" value="MFS"/>
</dbReference>
<comment type="caution">
    <text evidence="7">The sequence shown here is derived from an EMBL/GenBank/DDBJ whole genome shotgun (WGS) entry which is preliminary data.</text>
</comment>
<dbReference type="AlphaFoldDB" id="A0A398CYD5"/>
<dbReference type="SUPFAM" id="SSF103473">
    <property type="entry name" value="MFS general substrate transporter"/>
    <property type="match status" value="1"/>
</dbReference>
<proteinExistence type="predicted"/>
<feature type="transmembrane region" description="Helical" evidence="6">
    <location>
        <begin position="123"/>
        <end position="145"/>
    </location>
</feature>
<evidence type="ECO:0000256" key="6">
    <source>
        <dbReference type="SAM" id="Phobius"/>
    </source>
</evidence>